<keyword evidence="3" id="KW-1185">Reference proteome</keyword>
<dbReference type="Proteomes" id="UP001307849">
    <property type="component" value="Unassembled WGS sequence"/>
</dbReference>
<evidence type="ECO:0008006" key="4">
    <source>
        <dbReference type="Google" id="ProtNLM"/>
    </source>
</evidence>
<evidence type="ECO:0000256" key="1">
    <source>
        <dbReference type="SAM" id="MobiDB-lite"/>
    </source>
</evidence>
<accession>A0AAN8S3Y5</accession>
<dbReference type="AlphaFoldDB" id="A0AAN8S3Y5"/>
<evidence type="ECO:0000313" key="3">
    <source>
        <dbReference type="Proteomes" id="UP001307849"/>
    </source>
</evidence>
<sequence>MASPIRPFRGTKKTFGRYISPKPVEGPEEKQPLTLEKLPYDILFHICEYLAPEDGPWPCQDPTCNVCFSQHKILIERKKLAKLFKRMRRPLPLNINYYAALSRTSKYLREISIPFLFRAMRIAPRTGGAYERLVRELRMMEGKGIFESVRKLSIVFSPDLYLDENLCERNVFPVPVFKQSSFLIASLEILLRNITRLEVFRCKIDFVEENLKLNSLPLTKKTRIPVGTLMISYGCGWLLPHLEPQRLLIKAANHAIWYHIVRAKIEVAFQSTIKTRTHALRIRGADHPEADTRVARLYKDLTTCANSLIELRVFTFIMDNTGLKDLVRCVPCLERLHLENHWHSWSRPDSLTLFDMSMTLSCLHSLVYLHVWNDSDSAREHDIRDEHIHASFAQNCRSLQQLVLGIQENTVICKILRDESGNLIPEKTQLRARDKPEKRVLLRHSPHQGRSFVKSFLDE</sequence>
<name>A0AAN8S3Y5_9PEZI</name>
<organism evidence="2 3">
    <name type="scientific">Arthrobotrys conoides</name>
    <dbReference type="NCBI Taxonomy" id="74498"/>
    <lineage>
        <taxon>Eukaryota</taxon>
        <taxon>Fungi</taxon>
        <taxon>Dikarya</taxon>
        <taxon>Ascomycota</taxon>
        <taxon>Pezizomycotina</taxon>
        <taxon>Orbiliomycetes</taxon>
        <taxon>Orbiliales</taxon>
        <taxon>Orbiliaceae</taxon>
        <taxon>Arthrobotrys</taxon>
    </lineage>
</organism>
<proteinExistence type="predicted"/>
<dbReference type="EMBL" id="JAVHJM010000002">
    <property type="protein sequence ID" value="KAK6518801.1"/>
    <property type="molecule type" value="Genomic_DNA"/>
</dbReference>
<protein>
    <recommendedName>
        <fullName evidence="4">F-box domain-containing protein</fullName>
    </recommendedName>
</protein>
<feature type="region of interest" description="Disordered" evidence="1">
    <location>
        <begin position="1"/>
        <end position="30"/>
    </location>
</feature>
<reference evidence="2 3" key="1">
    <citation type="submission" date="2019-10" db="EMBL/GenBank/DDBJ databases">
        <authorList>
            <person name="Palmer J.M."/>
        </authorList>
    </citation>
    <scope>NUCLEOTIDE SEQUENCE [LARGE SCALE GENOMIC DNA]</scope>
    <source>
        <strain evidence="2 3">TWF506</strain>
    </source>
</reference>
<gene>
    <name evidence="2" type="ORF">TWF506_005936</name>
</gene>
<comment type="caution">
    <text evidence="2">The sequence shown here is derived from an EMBL/GenBank/DDBJ whole genome shotgun (WGS) entry which is preliminary data.</text>
</comment>
<evidence type="ECO:0000313" key="2">
    <source>
        <dbReference type="EMBL" id="KAK6518801.1"/>
    </source>
</evidence>